<keyword evidence="2" id="KW-1185">Reference proteome</keyword>
<accession>A0A162AGX4</accession>
<organism evidence="1 2">
    <name type="scientific">Daucus carota subsp. sativus</name>
    <name type="common">Carrot</name>
    <dbReference type="NCBI Taxonomy" id="79200"/>
    <lineage>
        <taxon>Eukaryota</taxon>
        <taxon>Viridiplantae</taxon>
        <taxon>Streptophyta</taxon>
        <taxon>Embryophyta</taxon>
        <taxon>Tracheophyta</taxon>
        <taxon>Spermatophyta</taxon>
        <taxon>Magnoliopsida</taxon>
        <taxon>eudicotyledons</taxon>
        <taxon>Gunneridae</taxon>
        <taxon>Pentapetalae</taxon>
        <taxon>asterids</taxon>
        <taxon>campanulids</taxon>
        <taxon>Apiales</taxon>
        <taxon>Apiaceae</taxon>
        <taxon>Apioideae</taxon>
        <taxon>Scandiceae</taxon>
        <taxon>Daucinae</taxon>
        <taxon>Daucus</taxon>
        <taxon>Daucus sect. Daucus</taxon>
    </lineage>
</organism>
<evidence type="ECO:0000313" key="2">
    <source>
        <dbReference type="Proteomes" id="UP000077755"/>
    </source>
</evidence>
<dbReference type="Gramene" id="KZN08956">
    <property type="protein sequence ID" value="KZN08956"/>
    <property type="gene ID" value="DCAR_001612"/>
</dbReference>
<gene>
    <name evidence="1" type="ORF">DCAR_0101534</name>
</gene>
<proteinExistence type="predicted"/>
<dbReference type="AlphaFoldDB" id="A0A162AGX4"/>
<reference evidence="1" key="1">
    <citation type="journal article" date="2016" name="Nat. Genet.">
        <title>A high-quality carrot genome assembly provides new insights into carotenoid accumulation and asterid genome evolution.</title>
        <authorList>
            <person name="Iorizzo M."/>
            <person name="Ellison S."/>
            <person name="Senalik D."/>
            <person name="Zeng P."/>
            <person name="Satapoomin P."/>
            <person name="Huang J."/>
            <person name="Bowman M."/>
            <person name="Iovene M."/>
            <person name="Sanseverino W."/>
            <person name="Cavagnaro P."/>
            <person name="Yildiz M."/>
            <person name="Macko-Podgorni A."/>
            <person name="Moranska E."/>
            <person name="Grzebelus E."/>
            <person name="Grzebelus D."/>
            <person name="Ashrafi H."/>
            <person name="Zheng Z."/>
            <person name="Cheng S."/>
            <person name="Spooner D."/>
            <person name="Van Deynze A."/>
            <person name="Simon P."/>
        </authorList>
    </citation>
    <scope>NUCLEOTIDE SEQUENCE</scope>
    <source>
        <tissue evidence="1">Leaf</tissue>
    </source>
</reference>
<evidence type="ECO:0000313" key="1">
    <source>
        <dbReference type="EMBL" id="WOG82370.1"/>
    </source>
</evidence>
<dbReference type="Proteomes" id="UP000077755">
    <property type="component" value="Chromosome 1"/>
</dbReference>
<reference evidence="1" key="2">
    <citation type="submission" date="2022-03" db="EMBL/GenBank/DDBJ databases">
        <title>Draft title - Genomic analysis of global carrot germplasm unveils the trajectory of domestication and the origin of high carotenoid orange carrot.</title>
        <authorList>
            <person name="Iorizzo M."/>
            <person name="Ellison S."/>
            <person name="Senalik D."/>
            <person name="Macko-Podgorni A."/>
            <person name="Grzebelus D."/>
            <person name="Bostan H."/>
            <person name="Rolling W."/>
            <person name="Curaba J."/>
            <person name="Simon P."/>
        </authorList>
    </citation>
    <scope>NUCLEOTIDE SEQUENCE</scope>
    <source>
        <tissue evidence="1">Leaf</tissue>
    </source>
</reference>
<sequence length="148" mass="16416">MITDSVTPRSTITFQALDEFLHKRVSKLQQRGDDDSCEHHTARHAFSRIYRGPSIQTILDWKSKGISNTTSIQSDTKKRGYGPGVNKLISSPQQENEPPKEIPQVYTLSSILNFCFDGPRSDLLLIVLTTFTPFGYSGVQALLGSADG</sequence>
<name>A0A162AGX4_DAUCS</name>
<protein>
    <submittedName>
        <fullName evidence="1">Uncharacterized protein</fullName>
    </submittedName>
</protein>
<dbReference type="EMBL" id="CP093343">
    <property type="protein sequence ID" value="WOG82370.1"/>
    <property type="molecule type" value="Genomic_DNA"/>
</dbReference>